<organism evidence="1 2">
    <name type="scientific">Actinomadura rugatobispora</name>
    <dbReference type="NCBI Taxonomy" id="1994"/>
    <lineage>
        <taxon>Bacteria</taxon>
        <taxon>Bacillati</taxon>
        <taxon>Actinomycetota</taxon>
        <taxon>Actinomycetes</taxon>
        <taxon>Streptosporangiales</taxon>
        <taxon>Thermomonosporaceae</taxon>
        <taxon>Actinomadura</taxon>
    </lineage>
</organism>
<keyword evidence="2" id="KW-1185">Reference proteome</keyword>
<reference evidence="2" key="1">
    <citation type="journal article" date="2019" name="Int. J. Syst. Evol. Microbiol.">
        <title>The Global Catalogue of Microorganisms (GCM) 10K type strain sequencing project: providing services to taxonomists for standard genome sequencing and annotation.</title>
        <authorList>
            <consortium name="The Broad Institute Genomics Platform"/>
            <consortium name="The Broad Institute Genome Sequencing Center for Infectious Disease"/>
            <person name="Wu L."/>
            <person name="Ma J."/>
        </authorList>
    </citation>
    <scope>NUCLEOTIDE SEQUENCE [LARGE SCALE GENOMIC DNA]</scope>
    <source>
        <strain evidence="2">KCTC 42087</strain>
    </source>
</reference>
<proteinExistence type="predicted"/>
<name>A0ABW1A784_9ACTN</name>
<dbReference type="RefSeq" id="WP_378286318.1">
    <property type="nucleotide sequence ID" value="NZ_JBHSON010000055.1"/>
</dbReference>
<dbReference type="Proteomes" id="UP001596074">
    <property type="component" value="Unassembled WGS sequence"/>
</dbReference>
<accession>A0ABW1A784</accession>
<sequence>MKGFARREFQLVLLRRMADYQPDLVAQAARSLDASRTEMREVNARWQRMVRSRSFPDGRRRLAAVLGPPSETGERRLGDVGCTVERWPLWLWPELRYETLTGPEGTILQEWLVRAADSPVPELASVDDLVPWSCVVGDLDLRFGGAGTLRHQAGEVPSRWHVTFTREENGGGTYVAHFVWGLLQTVVAV</sequence>
<gene>
    <name evidence="1" type="ORF">ACFPZN_33500</name>
</gene>
<comment type="caution">
    <text evidence="1">The sequence shown here is derived from an EMBL/GenBank/DDBJ whole genome shotgun (WGS) entry which is preliminary data.</text>
</comment>
<protein>
    <submittedName>
        <fullName evidence="1">Uncharacterized protein</fullName>
    </submittedName>
</protein>
<evidence type="ECO:0000313" key="1">
    <source>
        <dbReference type="EMBL" id="MFC5750567.1"/>
    </source>
</evidence>
<dbReference type="EMBL" id="JBHSON010000055">
    <property type="protein sequence ID" value="MFC5750567.1"/>
    <property type="molecule type" value="Genomic_DNA"/>
</dbReference>
<evidence type="ECO:0000313" key="2">
    <source>
        <dbReference type="Proteomes" id="UP001596074"/>
    </source>
</evidence>